<dbReference type="HOGENOM" id="CLU_1869972_0_0_1"/>
<dbReference type="OrthoDB" id="10254945at2759"/>
<protein>
    <submittedName>
        <fullName evidence="1">Uncharacterized protein</fullName>
    </submittedName>
</protein>
<reference evidence="1 2" key="1">
    <citation type="journal article" date="2014" name="BMC Genomics">
        <title>Genome sequencing of four Aureobasidium pullulans varieties: biotechnological potential, stress tolerance, and description of new species.</title>
        <authorList>
            <person name="Gostin Ar C."/>
            <person name="Ohm R.A."/>
            <person name="Kogej T."/>
            <person name="Sonjak S."/>
            <person name="Turk M."/>
            <person name="Zajc J."/>
            <person name="Zalar P."/>
            <person name="Grube M."/>
            <person name="Sun H."/>
            <person name="Han J."/>
            <person name="Sharma A."/>
            <person name="Chiniquy J."/>
            <person name="Ngan C.Y."/>
            <person name="Lipzen A."/>
            <person name="Barry K."/>
            <person name="Grigoriev I.V."/>
            <person name="Gunde-Cimerman N."/>
        </authorList>
    </citation>
    <scope>NUCLEOTIDE SEQUENCE [LARGE SCALE GENOMIC DNA]</scope>
    <source>
        <strain evidence="1 2">CBS 147.97</strain>
    </source>
</reference>
<organism evidence="1 2">
    <name type="scientific">Aureobasidium namibiae CBS 147.97</name>
    <dbReference type="NCBI Taxonomy" id="1043004"/>
    <lineage>
        <taxon>Eukaryota</taxon>
        <taxon>Fungi</taxon>
        <taxon>Dikarya</taxon>
        <taxon>Ascomycota</taxon>
        <taxon>Pezizomycotina</taxon>
        <taxon>Dothideomycetes</taxon>
        <taxon>Dothideomycetidae</taxon>
        <taxon>Dothideales</taxon>
        <taxon>Saccotheciaceae</taxon>
        <taxon>Aureobasidium</taxon>
    </lineage>
</organism>
<gene>
    <name evidence="1" type="ORF">M436DRAFT_25702</name>
</gene>
<accession>A0A074X2I8</accession>
<feature type="non-terminal residue" evidence="1">
    <location>
        <position position="1"/>
    </location>
</feature>
<evidence type="ECO:0000313" key="1">
    <source>
        <dbReference type="EMBL" id="KEQ68861.1"/>
    </source>
</evidence>
<keyword evidence="2" id="KW-1185">Reference proteome</keyword>
<feature type="non-terminal residue" evidence="1">
    <location>
        <position position="137"/>
    </location>
</feature>
<dbReference type="EMBL" id="KL584725">
    <property type="protein sequence ID" value="KEQ68861.1"/>
    <property type="molecule type" value="Genomic_DNA"/>
</dbReference>
<dbReference type="GeneID" id="25408148"/>
<sequence>LLGHWGFSVLEKAGFINFYPGDEDVDMKPLGRLAGKRNPSGRRTELIHPILRRGMWKDIDDDEYDLMEPALLLASAILDDPAALAFFHAIANTKSMTKFHDATHGPCLVASIPATLTDQQQTEVYNKIIKMRDWTIW</sequence>
<dbReference type="Proteomes" id="UP000027730">
    <property type="component" value="Unassembled WGS sequence"/>
</dbReference>
<dbReference type="AlphaFoldDB" id="A0A074X2I8"/>
<proteinExistence type="predicted"/>
<evidence type="ECO:0000313" key="2">
    <source>
        <dbReference type="Proteomes" id="UP000027730"/>
    </source>
</evidence>
<name>A0A074X2I8_9PEZI</name>
<dbReference type="RefSeq" id="XP_013422996.1">
    <property type="nucleotide sequence ID" value="XM_013567542.1"/>
</dbReference>